<protein>
    <submittedName>
        <fullName evidence="1">Uncharacterized protein</fullName>
    </submittedName>
</protein>
<dbReference type="Proteomes" id="UP001295684">
    <property type="component" value="Unassembled WGS sequence"/>
</dbReference>
<comment type="caution">
    <text evidence="1">The sequence shown here is derived from an EMBL/GenBank/DDBJ whole genome shotgun (WGS) entry which is preliminary data.</text>
</comment>
<evidence type="ECO:0000313" key="2">
    <source>
        <dbReference type="Proteomes" id="UP001295684"/>
    </source>
</evidence>
<gene>
    <name evidence="1" type="ORF">ECRASSUSDP1_LOCUS23930</name>
</gene>
<dbReference type="AlphaFoldDB" id="A0AAD1Y410"/>
<dbReference type="EMBL" id="CAMPGE010024635">
    <property type="protein sequence ID" value="CAI2382457.1"/>
    <property type="molecule type" value="Genomic_DNA"/>
</dbReference>
<keyword evidence="2" id="KW-1185">Reference proteome</keyword>
<evidence type="ECO:0000313" key="1">
    <source>
        <dbReference type="EMBL" id="CAI2382457.1"/>
    </source>
</evidence>
<sequence>MLQSVKPRRPLCLPLLRLPFATMCTKNKDEFYSENIDTNREKFSIERLVKQAQKEEKRKVSEYHDVDQYIHEQQFDHREIEQDENSDEELDSIIETDQILKEFYENPTQASHNKIIRLFKCLVRIEEMVNFGDSPIMSHEDEQNSEIMEVMRDAVSSQIPFFSDIKQVESLAQIAFDIGLPSKAFWASISHIIATAHQELDIDTTISLLYLLYRHYQGSKILVNKDYIEGSDFNKLKVAHRYTYDYVMNYLQEEIDSVMAELETSAVFRILDLARILYLSKVCKLDLFIDELAQDKLVLYLDKCVSGAEILEEDIADENELVNEYIDNLNQFTKDFKLVQCFDLLDIIESSKDILQGKADLLKFVIYQITENMREPDFYKGSLLRNSNSSITYSRVSQLLSLVKSFGIEGEELEDALKVSEFLLMKAISISDREIKEQPELTGAIIKTEEELLAGNDETQIGTIKFQEETLEQLSLITLEYESLAKPKETLTSLLTFEADFIIKSYLKTALKEINDHSGDHVSENVNKIPSRIINKYIEFQVMLARLCDLSSMDLHQDKMTIIKQNYLRIINLVLHNESFQECVDERVYYVLKSVQGIGLLEERILDQVLELVKRRIYTYQQLANWENKIKKEILKCFWLNLLIQSYIDTLLKNFSLPTNFLKLLWDIAKSFSFLINIYLPYFSEKLVEIIIIFIKLQELCDMSHSYALFSLKEFYF</sequence>
<reference evidence="1" key="1">
    <citation type="submission" date="2023-07" db="EMBL/GenBank/DDBJ databases">
        <authorList>
            <consortium name="AG Swart"/>
            <person name="Singh M."/>
            <person name="Singh A."/>
            <person name="Seah K."/>
            <person name="Emmerich C."/>
        </authorList>
    </citation>
    <scope>NUCLEOTIDE SEQUENCE</scope>
    <source>
        <strain evidence="1">DP1</strain>
    </source>
</reference>
<organism evidence="1 2">
    <name type="scientific">Euplotes crassus</name>
    <dbReference type="NCBI Taxonomy" id="5936"/>
    <lineage>
        <taxon>Eukaryota</taxon>
        <taxon>Sar</taxon>
        <taxon>Alveolata</taxon>
        <taxon>Ciliophora</taxon>
        <taxon>Intramacronucleata</taxon>
        <taxon>Spirotrichea</taxon>
        <taxon>Hypotrichia</taxon>
        <taxon>Euplotida</taxon>
        <taxon>Euplotidae</taxon>
        <taxon>Moneuplotes</taxon>
    </lineage>
</organism>
<name>A0AAD1Y410_EUPCR</name>
<accession>A0AAD1Y410</accession>
<proteinExistence type="predicted"/>